<dbReference type="Proteomes" id="UP000295543">
    <property type="component" value="Unassembled WGS sequence"/>
</dbReference>
<sequence length="165" mass="18382">MLGKLVLGMVLVVGGVVAYEHSKRIDESQVRAHMEASLAATRTFDSRFVCDAMAHDFSLHMIEHVADPGARIATLREDGCRNVREAFSIMRSLSERTGGLLALDLSYAITRIDIAPGGRHAMVETTSTVKLGPRLLMRTRSKERLSTWLWRVRSHGGEGQSWTYL</sequence>
<dbReference type="OrthoDB" id="5975585at2"/>
<dbReference type="RefSeq" id="WP_133393761.1">
    <property type="nucleotide sequence ID" value="NZ_SMTG01000004.1"/>
</dbReference>
<keyword evidence="2" id="KW-1185">Reference proteome</keyword>
<dbReference type="AlphaFoldDB" id="A0A4R5U887"/>
<accession>A0A4R5U887</accession>
<evidence type="ECO:0000313" key="1">
    <source>
        <dbReference type="EMBL" id="TDK30686.1"/>
    </source>
</evidence>
<comment type="caution">
    <text evidence="1">The sequence shown here is derived from an EMBL/GenBank/DDBJ whole genome shotgun (WGS) entry which is preliminary data.</text>
</comment>
<evidence type="ECO:0000313" key="2">
    <source>
        <dbReference type="Proteomes" id="UP000295543"/>
    </source>
</evidence>
<proteinExistence type="predicted"/>
<reference evidence="1 2" key="1">
    <citation type="submission" date="2019-03" db="EMBL/GenBank/DDBJ databases">
        <title>Luteimonas zhaokaii sp.nov., isolated from the rectal contents of Plateau pika in Yushu, Qinghai Province, China.</title>
        <authorList>
            <person name="Zhang G."/>
        </authorList>
    </citation>
    <scope>NUCLEOTIDE SEQUENCE [LARGE SCALE GENOMIC DNA]</scope>
    <source>
        <strain evidence="1 2">THG-MD21</strain>
    </source>
</reference>
<dbReference type="EMBL" id="SMTG01000004">
    <property type="protein sequence ID" value="TDK30686.1"/>
    <property type="molecule type" value="Genomic_DNA"/>
</dbReference>
<gene>
    <name evidence="1" type="ORF">E2F49_10025</name>
</gene>
<organism evidence="1 2">
    <name type="scientific">Luteimonas terrae</name>
    <dbReference type="NCBI Taxonomy" id="1530191"/>
    <lineage>
        <taxon>Bacteria</taxon>
        <taxon>Pseudomonadati</taxon>
        <taxon>Pseudomonadota</taxon>
        <taxon>Gammaproteobacteria</taxon>
        <taxon>Lysobacterales</taxon>
        <taxon>Lysobacteraceae</taxon>
        <taxon>Luteimonas</taxon>
    </lineage>
</organism>
<evidence type="ECO:0008006" key="3">
    <source>
        <dbReference type="Google" id="ProtNLM"/>
    </source>
</evidence>
<protein>
    <recommendedName>
        <fullName evidence="3">Nuclear transport factor 2 family protein</fullName>
    </recommendedName>
</protein>
<name>A0A4R5U887_9GAMM</name>